<gene>
    <name evidence="5" type="ORF">PEVE_00024850</name>
</gene>
<keyword evidence="3" id="KW-0175">Coiled coil</keyword>
<comment type="caution">
    <text evidence="5">The sequence shown here is derived from an EMBL/GenBank/DDBJ whole genome shotgun (WGS) entry which is preliminary data.</text>
</comment>
<feature type="coiled-coil region" evidence="3">
    <location>
        <begin position="172"/>
        <end position="282"/>
    </location>
</feature>
<dbReference type="PROSITE" id="PS00109">
    <property type="entry name" value="PROTEIN_KINASE_TYR"/>
    <property type="match status" value="1"/>
</dbReference>
<dbReference type="PROSITE" id="PS50011">
    <property type="entry name" value="PROTEIN_KINASE_DOM"/>
    <property type="match status" value="1"/>
</dbReference>
<feature type="coiled-coil region" evidence="3">
    <location>
        <begin position="28"/>
        <end position="146"/>
    </location>
</feature>
<dbReference type="SUPFAM" id="SSF56112">
    <property type="entry name" value="Protein kinase-like (PK-like)"/>
    <property type="match status" value="1"/>
</dbReference>
<organism evidence="5 6">
    <name type="scientific">Porites evermanni</name>
    <dbReference type="NCBI Taxonomy" id="104178"/>
    <lineage>
        <taxon>Eukaryota</taxon>
        <taxon>Metazoa</taxon>
        <taxon>Cnidaria</taxon>
        <taxon>Anthozoa</taxon>
        <taxon>Hexacorallia</taxon>
        <taxon>Scleractinia</taxon>
        <taxon>Fungiina</taxon>
        <taxon>Poritidae</taxon>
        <taxon>Porites</taxon>
    </lineage>
</organism>
<accession>A0ABN8M6C5</accession>
<evidence type="ECO:0000256" key="3">
    <source>
        <dbReference type="SAM" id="Coils"/>
    </source>
</evidence>
<dbReference type="Gene3D" id="3.30.200.20">
    <property type="entry name" value="Phosphorylase Kinase, domain 1"/>
    <property type="match status" value="1"/>
</dbReference>
<dbReference type="InterPro" id="IPR011009">
    <property type="entry name" value="Kinase-like_dom_sf"/>
</dbReference>
<evidence type="ECO:0000256" key="2">
    <source>
        <dbReference type="ARBA" id="ARBA00022840"/>
    </source>
</evidence>
<sequence>MVEVRGNVLDQNVWDHSDEEETTMRNHLRRLHSQLQEKDEAIKSLEDKVNDLQDQVDNLQKINSYLKEQLADLHKQLEEKGKENNENNESAIQQLTELQERLSAKEEEMKTMRAELTTLQANREASRGLESRVSELKSQMRAYEQDWKKFRETYDQEKRQKHDSRECKKQQRKAARHVADDMQSQLEEKEHQLTTMATQLHGFQNQEELVSQLEEQLRKWERHVADMQSQLEEKEHQLTTMATQLHGFQNQEELVSQLQEQLRNKEQKMAVMREELSQTEQRESGFKCILSSFQQDSSREWVINRREIQLSNQEFGRGAWGSVLRGTFRGCDVAVKQMHVKITSDFNRHLFEREVDMASKCRHPCLLLFIGATTDDKLPLLVTEIMDCSLRNRLYESEQPPLCAAEVSVISLDVARALNYLHEKATPIIHRDISSGNVLLWRCGNQWRAKVSDYGTANLVSQSQRNELGTALYSPPECLTEDPNRPISCKVDVYSFGVLLCEMNIKKQPDPRRRRMQIDEMTNAAFQRLVRRCIVREPADRPNMETVIEELK</sequence>
<protein>
    <recommendedName>
        <fullName evidence="4">Protein kinase domain-containing protein</fullName>
    </recommendedName>
</protein>
<evidence type="ECO:0000256" key="1">
    <source>
        <dbReference type="ARBA" id="ARBA00022741"/>
    </source>
</evidence>
<name>A0ABN8M6C5_9CNID</name>
<keyword evidence="2" id="KW-0067">ATP-binding</keyword>
<evidence type="ECO:0000313" key="5">
    <source>
        <dbReference type="EMBL" id="CAH3025012.1"/>
    </source>
</evidence>
<dbReference type="InterPro" id="IPR051681">
    <property type="entry name" value="Ser/Thr_Kinases-Pseudokinases"/>
</dbReference>
<dbReference type="EMBL" id="CALNXI010000333">
    <property type="protein sequence ID" value="CAH3025012.1"/>
    <property type="molecule type" value="Genomic_DNA"/>
</dbReference>
<dbReference type="Gene3D" id="1.10.287.1490">
    <property type="match status" value="1"/>
</dbReference>
<dbReference type="Proteomes" id="UP001159427">
    <property type="component" value="Unassembled WGS sequence"/>
</dbReference>
<feature type="domain" description="Protein kinase" evidence="4">
    <location>
        <begin position="309"/>
        <end position="552"/>
    </location>
</feature>
<dbReference type="PANTHER" id="PTHR44329">
    <property type="entry name" value="SERINE/THREONINE-PROTEIN KINASE TNNI3K-RELATED"/>
    <property type="match status" value="1"/>
</dbReference>
<keyword evidence="1" id="KW-0547">Nucleotide-binding</keyword>
<dbReference type="InterPro" id="IPR000719">
    <property type="entry name" value="Prot_kinase_dom"/>
</dbReference>
<keyword evidence="6" id="KW-1185">Reference proteome</keyword>
<dbReference type="Gene3D" id="1.10.510.10">
    <property type="entry name" value="Transferase(Phosphotransferase) domain 1"/>
    <property type="match status" value="1"/>
</dbReference>
<dbReference type="PANTHER" id="PTHR44329:SF298">
    <property type="entry name" value="MIXED LINEAGE KINASE DOMAIN-LIKE PROTEIN"/>
    <property type="match status" value="1"/>
</dbReference>
<reference evidence="5 6" key="1">
    <citation type="submission" date="2022-05" db="EMBL/GenBank/DDBJ databases">
        <authorList>
            <consortium name="Genoscope - CEA"/>
            <person name="William W."/>
        </authorList>
    </citation>
    <scope>NUCLEOTIDE SEQUENCE [LARGE SCALE GENOMIC DNA]</scope>
</reference>
<dbReference type="Pfam" id="PF00069">
    <property type="entry name" value="Pkinase"/>
    <property type="match status" value="1"/>
</dbReference>
<proteinExistence type="predicted"/>
<evidence type="ECO:0000259" key="4">
    <source>
        <dbReference type="PROSITE" id="PS50011"/>
    </source>
</evidence>
<dbReference type="InterPro" id="IPR008266">
    <property type="entry name" value="Tyr_kinase_AS"/>
</dbReference>
<evidence type="ECO:0000313" key="6">
    <source>
        <dbReference type="Proteomes" id="UP001159427"/>
    </source>
</evidence>